<dbReference type="AlphaFoldDB" id="A0A931AH10"/>
<dbReference type="Proteomes" id="UP000605361">
    <property type="component" value="Unassembled WGS sequence"/>
</dbReference>
<sequence>MSFMVQSLPLASGATVSTGVRYYVDPGSGDDSAAGLSSRTAWRTLEHVNTVVFEPGDSILFRRGTTCHGVLKPQGSGTPGDPIVIGAYGTGARPAIVGGGARATVFLHNVQGWEIRDLDVSNPGPRDETPRAGIYVLLEDYGIGRHYVVDDVAVHDVVSYDALKADLENGGGIVFKAAGSAVATGFDGIQVSHNTVYGVDNIGIGTLSQWNRHDLFPAGTNTFVPITKVRIFGNDLGDLGGDGILVQNGVDSLTERNTVDGFGLRTSESRAGILASNSIRPVVQDNEISGGSATPPSFALSVDAGNRDLVYQYNYSHDNDGPFILFCAITGSHTDGATVRYNISRNDKDVLLGDFSIPVVANGCDNGIANVKFYNNVIYSPTADVIIGSRGDHTPIEFTNNIFVGRQEGSTINDTTGVYDHNLYHHVAVPPHHANPVVADPEFADPGNVPGFRLAAGSPALGAGLTVHDDGGRDIHGAPIPRDARPNIGAHQATPA</sequence>
<dbReference type="SUPFAM" id="SSF51126">
    <property type="entry name" value="Pectin lyase-like"/>
    <property type="match status" value="1"/>
</dbReference>
<evidence type="ECO:0000256" key="1">
    <source>
        <dbReference type="SAM" id="MobiDB-lite"/>
    </source>
</evidence>
<accession>A0A931AH10</accession>
<evidence type="ECO:0000313" key="3">
    <source>
        <dbReference type="Proteomes" id="UP000605361"/>
    </source>
</evidence>
<proteinExistence type="predicted"/>
<dbReference type="EMBL" id="JADOGI010000139">
    <property type="protein sequence ID" value="MBF8190899.1"/>
    <property type="molecule type" value="Genomic_DNA"/>
</dbReference>
<protein>
    <recommendedName>
        <fullName evidence="4">Parallel beta helix pectate lyase-like protein</fullName>
    </recommendedName>
</protein>
<organism evidence="2 3">
    <name type="scientific">Nonomuraea cypriaca</name>
    <dbReference type="NCBI Taxonomy" id="1187855"/>
    <lineage>
        <taxon>Bacteria</taxon>
        <taxon>Bacillati</taxon>
        <taxon>Actinomycetota</taxon>
        <taxon>Actinomycetes</taxon>
        <taxon>Streptosporangiales</taxon>
        <taxon>Streptosporangiaceae</taxon>
        <taxon>Nonomuraea</taxon>
    </lineage>
</organism>
<evidence type="ECO:0008006" key="4">
    <source>
        <dbReference type="Google" id="ProtNLM"/>
    </source>
</evidence>
<keyword evidence="3" id="KW-1185">Reference proteome</keyword>
<dbReference type="Gene3D" id="2.160.20.10">
    <property type="entry name" value="Single-stranded right-handed beta-helix, Pectin lyase-like"/>
    <property type="match status" value="1"/>
</dbReference>
<comment type="caution">
    <text evidence="2">The sequence shown here is derived from an EMBL/GenBank/DDBJ whole genome shotgun (WGS) entry which is preliminary data.</text>
</comment>
<reference evidence="2" key="1">
    <citation type="submission" date="2020-11" db="EMBL/GenBank/DDBJ databases">
        <title>Whole-genome analyses of Nonomuraea sp. K274.</title>
        <authorList>
            <person name="Veyisoglu A."/>
        </authorList>
    </citation>
    <scope>NUCLEOTIDE SEQUENCE</scope>
    <source>
        <strain evidence="2">K274</strain>
    </source>
</reference>
<feature type="region of interest" description="Disordered" evidence="1">
    <location>
        <begin position="474"/>
        <end position="496"/>
    </location>
</feature>
<dbReference type="RefSeq" id="WP_195899813.1">
    <property type="nucleotide sequence ID" value="NZ_JADOGI010000139.1"/>
</dbReference>
<dbReference type="InterPro" id="IPR012334">
    <property type="entry name" value="Pectin_lyas_fold"/>
</dbReference>
<gene>
    <name evidence="2" type="ORF">ITP53_35385</name>
</gene>
<dbReference type="InterPro" id="IPR011050">
    <property type="entry name" value="Pectin_lyase_fold/virulence"/>
</dbReference>
<evidence type="ECO:0000313" key="2">
    <source>
        <dbReference type="EMBL" id="MBF8190899.1"/>
    </source>
</evidence>
<name>A0A931AH10_9ACTN</name>